<dbReference type="InParanoid" id="A0A168RPX1"/>
<dbReference type="OMA" id="VECWVES"/>
<evidence type="ECO:0000313" key="3">
    <source>
        <dbReference type="Proteomes" id="UP000078561"/>
    </source>
</evidence>
<keyword evidence="3" id="KW-1185">Reference proteome</keyword>
<dbReference type="EMBL" id="LT554731">
    <property type="protein sequence ID" value="SAM07229.1"/>
    <property type="molecule type" value="Genomic_DNA"/>
</dbReference>
<feature type="chain" id="PRO_5007900106" evidence="1">
    <location>
        <begin position="21"/>
        <end position="140"/>
    </location>
</feature>
<gene>
    <name evidence="2" type="primary">ABSGL_12868.1 scaffold 13518</name>
</gene>
<proteinExistence type="predicted"/>
<dbReference type="OrthoDB" id="2249545at2759"/>
<protein>
    <submittedName>
        <fullName evidence="2">Uncharacterized protein</fullName>
    </submittedName>
</protein>
<reference evidence="2" key="1">
    <citation type="submission" date="2016-04" db="EMBL/GenBank/DDBJ databases">
        <authorList>
            <person name="Evans L.H."/>
            <person name="Alamgir A."/>
            <person name="Owens N."/>
            <person name="Weber N.D."/>
            <person name="Virtaneva K."/>
            <person name="Barbian K."/>
            <person name="Babar A."/>
            <person name="Rosenke K."/>
        </authorList>
    </citation>
    <scope>NUCLEOTIDE SEQUENCE [LARGE SCALE GENOMIC DNA]</scope>
    <source>
        <strain evidence="2">CBS 101.48</strain>
    </source>
</reference>
<sequence length="140" mass="16337">MRSSLFLLFVSSFCTYSAWASAVDNERCSDVHVLYPTDKSIVDDHIDPTAYVVIQNQHTSLSYLKTVLVHKQKHNGWFLTKQIWNDHEDQEHKNLAQVTVVQYNLDELKTDLPDQYWYSAQIDQDGVECWVESDHFDIKG</sequence>
<evidence type="ECO:0000313" key="2">
    <source>
        <dbReference type="EMBL" id="SAM07229.1"/>
    </source>
</evidence>
<accession>A0A168RPX1</accession>
<dbReference type="AlphaFoldDB" id="A0A168RPX1"/>
<keyword evidence="1" id="KW-0732">Signal</keyword>
<organism evidence="2">
    <name type="scientific">Absidia glauca</name>
    <name type="common">Pin mould</name>
    <dbReference type="NCBI Taxonomy" id="4829"/>
    <lineage>
        <taxon>Eukaryota</taxon>
        <taxon>Fungi</taxon>
        <taxon>Fungi incertae sedis</taxon>
        <taxon>Mucoromycota</taxon>
        <taxon>Mucoromycotina</taxon>
        <taxon>Mucoromycetes</taxon>
        <taxon>Mucorales</taxon>
        <taxon>Cunninghamellaceae</taxon>
        <taxon>Absidia</taxon>
    </lineage>
</organism>
<evidence type="ECO:0000256" key="1">
    <source>
        <dbReference type="SAM" id="SignalP"/>
    </source>
</evidence>
<feature type="signal peptide" evidence="1">
    <location>
        <begin position="1"/>
        <end position="20"/>
    </location>
</feature>
<dbReference type="Proteomes" id="UP000078561">
    <property type="component" value="Unassembled WGS sequence"/>
</dbReference>
<name>A0A168RPX1_ABSGL</name>